<reference evidence="1 2" key="1">
    <citation type="submission" date="2017-02" db="EMBL/GenBank/DDBJ databases">
        <authorList>
            <person name="Peterson S.W."/>
        </authorList>
    </citation>
    <scope>NUCLEOTIDE SEQUENCE [LARGE SCALE GENOMIC DNA]</scope>
    <source>
        <strain evidence="1 2">DSM 24412</strain>
    </source>
</reference>
<dbReference type="AlphaFoldDB" id="A0A1T5DXX1"/>
<name>A0A1T5DXX1_9BACT</name>
<sequence>MKKTIYIFLILAMIIPVSTLYGQNLNLNKTPKKEHLAAAKELAKKIFDNLANKNHQEIANFIVDNIGFNWDESRRISSRNDYLSKLEILSLKPPMGVFGDLFGYDLIEEAFLMGSDRYFRHTYLSYHEGSLLIWEFRFYVNKDGNTTLHYIGWSDNNPFEYMSTPDMVLPRYN</sequence>
<dbReference type="RefSeq" id="WP_079556925.1">
    <property type="nucleotide sequence ID" value="NZ_CP021904.1"/>
</dbReference>
<gene>
    <name evidence="1" type="ORF">SAMN03080601_01158</name>
</gene>
<organism evidence="1 2">
    <name type="scientific">Alkalitalea saponilacus</name>
    <dbReference type="NCBI Taxonomy" id="889453"/>
    <lineage>
        <taxon>Bacteria</taxon>
        <taxon>Pseudomonadati</taxon>
        <taxon>Bacteroidota</taxon>
        <taxon>Bacteroidia</taxon>
        <taxon>Marinilabiliales</taxon>
        <taxon>Marinilabiliaceae</taxon>
        <taxon>Alkalitalea</taxon>
    </lineage>
</organism>
<dbReference type="STRING" id="889453.SAMN03080601_01158"/>
<evidence type="ECO:0008006" key="3">
    <source>
        <dbReference type="Google" id="ProtNLM"/>
    </source>
</evidence>
<dbReference type="OrthoDB" id="1121082at2"/>
<dbReference type="EMBL" id="FUYV01000005">
    <property type="protein sequence ID" value="SKB76409.1"/>
    <property type="molecule type" value="Genomic_DNA"/>
</dbReference>
<evidence type="ECO:0000313" key="1">
    <source>
        <dbReference type="EMBL" id="SKB76409.1"/>
    </source>
</evidence>
<proteinExistence type="predicted"/>
<keyword evidence="2" id="KW-1185">Reference proteome</keyword>
<accession>A0A1T5DXX1</accession>
<dbReference type="KEGG" id="asx:CDL62_08370"/>
<protein>
    <recommendedName>
        <fullName evidence="3">Nuclear transport factor 2 family protein</fullName>
    </recommendedName>
</protein>
<evidence type="ECO:0000313" key="2">
    <source>
        <dbReference type="Proteomes" id="UP000191055"/>
    </source>
</evidence>
<dbReference type="Proteomes" id="UP000191055">
    <property type="component" value="Unassembled WGS sequence"/>
</dbReference>